<evidence type="ECO:0000313" key="2">
    <source>
        <dbReference type="Proteomes" id="UP001055439"/>
    </source>
</evidence>
<sequence>MDGCHHLQRQLWKSFHSQSTFSLPVHDRALSDHDYFGPCLLFFPNPATSLQFDGQLGQTPASAAAYKKLKNQDPTALMPQLPRY</sequence>
<accession>A0A9E7GCW3</accession>
<reference evidence="1" key="1">
    <citation type="submission" date="2022-05" db="EMBL/GenBank/DDBJ databases">
        <title>The Musa troglodytarum L. genome provides insights into the mechanism of non-climacteric behaviour and enrichment of carotenoids.</title>
        <authorList>
            <person name="Wang J."/>
        </authorList>
    </citation>
    <scope>NUCLEOTIDE SEQUENCE</scope>
    <source>
        <tissue evidence="1">Leaf</tissue>
    </source>
</reference>
<evidence type="ECO:0000313" key="1">
    <source>
        <dbReference type="EMBL" id="URE08913.1"/>
    </source>
</evidence>
<dbReference type="AlphaFoldDB" id="A0A9E7GCW3"/>
<gene>
    <name evidence="1" type="ORF">MUK42_21819</name>
</gene>
<protein>
    <submittedName>
        <fullName evidence="1">Uncharacterized protein</fullName>
    </submittedName>
</protein>
<dbReference type="EMBL" id="CP097508">
    <property type="protein sequence ID" value="URE08913.1"/>
    <property type="molecule type" value="Genomic_DNA"/>
</dbReference>
<keyword evidence="2" id="KW-1185">Reference proteome</keyword>
<name>A0A9E7GCW3_9LILI</name>
<organism evidence="1 2">
    <name type="scientific">Musa troglodytarum</name>
    <name type="common">fe'i banana</name>
    <dbReference type="NCBI Taxonomy" id="320322"/>
    <lineage>
        <taxon>Eukaryota</taxon>
        <taxon>Viridiplantae</taxon>
        <taxon>Streptophyta</taxon>
        <taxon>Embryophyta</taxon>
        <taxon>Tracheophyta</taxon>
        <taxon>Spermatophyta</taxon>
        <taxon>Magnoliopsida</taxon>
        <taxon>Liliopsida</taxon>
        <taxon>Zingiberales</taxon>
        <taxon>Musaceae</taxon>
        <taxon>Musa</taxon>
    </lineage>
</organism>
<proteinExistence type="predicted"/>
<dbReference type="Proteomes" id="UP001055439">
    <property type="component" value="Chromosome 6"/>
</dbReference>